<dbReference type="GO" id="GO:0047355">
    <property type="term" value="F:CDP-glycerol glycerophosphotransferase activity"/>
    <property type="evidence" value="ECO:0007669"/>
    <property type="project" value="InterPro"/>
</dbReference>
<evidence type="ECO:0008006" key="3">
    <source>
        <dbReference type="Google" id="ProtNLM"/>
    </source>
</evidence>
<evidence type="ECO:0000313" key="1">
    <source>
        <dbReference type="EMBL" id="OGC86102.1"/>
    </source>
</evidence>
<proteinExistence type="predicted"/>
<dbReference type="Pfam" id="PF04464">
    <property type="entry name" value="Glyphos_transf"/>
    <property type="match status" value="1"/>
</dbReference>
<dbReference type="InterPro" id="IPR043148">
    <property type="entry name" value="TagF_C"/>
</dbReference>
<organism evidence="1 2">
    <name type="scientific">Candidatus Adlerbacteria bacterium RIFCSPLOWO2_01_FULL_54_21b</name>
    <dbReference type="NCBI Taxonomy" id="1797245"/>
    <lineage>
        <taxon>Bacteria</taxon>
        <taxon>Candidatus Adleribacteriota</taxon>
    </lineage>
</organism>
<name>A0A1F4XWM1_9BACT</name>
<accession>A0A1F4XWM1</accession>
<comment type="caution">
    <text evidence="1">The sequence shown here is derived from an EMBL/GenBank/DDBJ whole genome shotgun (WGS) entry which is preliminary data.</text>
</comment>
<sequence>MNERKKKLYIVYELEHLPQLEARLRAGEELEVIALDFEVELELRKRGIVFTPLRSVARSCEGQREPIEVTRMAANEWYKHPELAFFAHDGILLGEPHAGPLHHYFGMLVYYLVLFEQILARPGIGRIFIPESFHTVGVEADPTAYFKERLQVDVAQLIAERRGIEIEVIPALPKRGTRYSAWVRIVETATRCIIGLLNILVTLLRKPRPLKILSTDPWARIEPFIKDMPDTELVMTRRKEIPRMGWAIWSKRVRFHHPLDFADRAVRKLALARAEEFARAWDALGDTPDISKLFVYNGSSFWPVAKQVLGSIVKDYAEDAVATIESAKAMLRRYRINRVLLFGSTKGYNNLWARVAERLNIPSVEMQHALEVTELSHPYARLYSRYLAAYGALTKKHYEQFGVEPRRIIEVGSPRFDRYAEPVPPRELEAARARLGIDGGLTALVTLPARGNSLEPSSFTSHSVADSVDTFAGLQKKFPKLRLLLRPRPGRDSLYERQEIRGMFAAGTSWVQDEDLRMLLALCDFVVSGNSTVVLEAMLMHKPVLLYVRPIDQDFREFEEAGAVMVARTPQELLQHAEALLDQDARTALVARAESFLQQNFVFNGKASTRIEECIRELPAPR</sequence>
<dbReference type="Proteomes" id="UP000178585">
    <property type="component" value="Unassembled WGS sequence"/>
</dbReference>
<dbReference type="InterPro" id="IPR007554">
    <property type="entry name" value="Glycerophosphate_synth"/>
</dbReference>
<dbReference type="STRING" id="1797245.A2949_01570"/>
<dbReference type="GO" id="GO:0016020">
    <property type="term" value="C:membrane"/>
    <property type="evidence" value="ECO:0007669"/>
    <property type="project" value="InterPro"/>
</dbReference>
<evidence type="ECO:0000313" key="2">
    <source>
        <dbReference type="Proteomes" id="UP000178585"/>
    </source>
</evidence>
<protein>
    <recommendedName>
        <fullName evidence="3">UDP-N-acetylglucosamine 2-epimerase domain-containing protein</fullName>
    </recommendedName>
</protein>
<dbReference type="EMBL" id="MEWZ01000031">
    <property type="protein sequence ID" value="OGC86102.1"/>
    <property type="molecule type" value="Genomic_DNA"/>
</dbReference>
<gene>
    <name evidence="1" type="ORF">A2949_01570</name>
</gene>
<dbReference type="AlphaFoldDB" id="A0A1F4XWM1"/>
<dbReference type="Gene3D" id="3.40.50.12580">
    <property type="match status" value="1"/>
</dbReference>
<reference evidence="1 2" key="1">
    <citation type="journal article" date="2016" name="Nat. Commun.">
        <title>Thousands of microbial genomes shed light on interconnected biogeochemical processes in an aquifer system.</title>
        <authorList>
            <person name="Anantharaman K."/>
            <person name="Brown C.T."/>
            <person name="Hug L.A."/>
            <person name="Sharon I."/>
            <person name="Castelle C.J."/>
            <person name="Probst A.J."/>
            <person name="Thomas B.C."/>
            <person name="Singh A."/>
            <person name="Wilkins M.J."/>
            <person name="Karaoz U."/>
            <person name="Brodie E.L."/>
            <person name="Williams K.H."/>
            <person name="Hubbard S.S."/>
            <person name="Banfield J.F."/>
        </authorList>
    </citation>
    <scope>NUCLEOTIDE SEQUENCE [LARGE SCALE GENOMIC DNA]</scope>
</reference>
<dbReference type="SUPFAM" id="SSF53756">
    <property type="entry name" value="UDP-Glycosyltransferase/glycogen phosphorylase"/>
    <property type="match status" value="1"/>
</dbReference>